<dbReference type="KEGG" id="kbs:EPA93_22810"/>
<evidence type="ECO:0000313" key="4">
    <source>
        <dbReference type="Proteomes" id="UP000290365"/>
    </source>
</evidence>
<dbReference type="InterPro" id="IPR005537">
    <property type="entry name" value="RAMP_III_fam"/>
</dbReference>
<dbReference type="EMBL" id="CP035758">
    <property type="protein sequence ID" value="QBD78663.1"/>
    <property type="molecule type" value="Genomic_DNA"/>
</dbReference>
<name>A0A4P6JTL9_KTERU</name>
<accession>A0A4P6JTL9</accession>
<dbReference type="Proteomes" id="UP000290365">
    <property type="component" value="Chromosome"/>
</dbReference>
<keyword evidence="4" id="KW-1185">Reference proteome</keyword>
<organism evidence="3 4">
    <name type="scientific">Ktedonosporobacter rubrisoli</name>
    <dbReference type="NCBI Taxonomy" id="2509675"/>
    <lineage>
        <taxon>Bacteria</taxon>
        <taxon>Bacillati</taxon>
        <taxon>Chloroflexota</taxon>
        <taxon>Ktedonobacteria</taxon>
        <taxon>Ktedonobacterales</taxon>
        <taxon>Ktedonosporobacteraceae</taxon>
        <taxon>Ktedonosporobacter</taxon>
    </lineage>
</organism>
<dbReference type="CDD" id="cd09726">
    <property type="entry name" value="RAMP_I_III"/>
    <property type="match status" value="1"/>
</dbReference>
<protein>
    <recommendedName>
        <fullName evidence="2">CRISPR type III-associated protein domain-containing protein</fullName>
    </recommendedName>
</protein>
<evidence type="ECO:0000256" key="1">
    <source>
        <dbReference type="ARBA" id="ARBA00023118"/>
    </source>
</evidence>
<reference evidence="3 4" key="1">
    <citation type="submission" date="2019-01" db="EMBL/GenBank/DDBJ databases">
        <title>Ktedonosporobacter rubrisoli SCAWS-G2.</title>
        <authorList>
            <person name="Huang Y."/>
            <person name="Yan B."/>
        </authorList>
    </citation>
    <scope>NUCLEOTIDE SEQUENCE [LARGE SCALE GENOMIC DNA]</scope>
    <source>
        <strain evidence="3 4">SCAWS-G2</strain>
    </source>
</reference>
<gene>
    <name evidence="3" type="ORF">EPA93_22810</name>
</gene>
<dbReference type="GO" id="GO:0051607">
    <property type="term" value="P:defense response to virus"/>
    <property type="evidence" value="ECO:0007669"/>
    <property type="project" value="UniProtKB-KW"/>
</dbReference>
<dbReference type="Pfam" id="PF03787">
    <property type="entry name" value="RAMPs"/>
    <property type="match status" value="1"/>
</dbReference>
<feature type="domain" description="CRISPR type III-associated protein" evidence="2">
    <location>
        <begin position="46"/>
        <end position="162"/>
    </location>
</feature>
<dbReference type="OrthoDB" id="5362408at2"/>
<dbReference type="RefSeq" id="WP_129889716.1">
    <property type="nucleotide sequence ID" value="NZ_CP035758.1"/>
</dbReference>
<evidence type="ECO:0000259" key="2">
    <source>
        <dbReference type="Pfam" id="PF03787"/>
    </source>
</evidence>
<evidence type="ECO:0000313" key="3">
    <source>
        <dbReference type="EMBL" id="QBD78663.1"/>
    </source>
</evidence>
<sequence>MNPYDFVRIDWSRPPERRRPAWHHRFTDAQGQQLYSGRLEVGVYAETPLFIIDPHSSSLDLRKPALSLQNRQGEYILPGSSLKGMLRCVVESLANGCLTLYAGRYERDKVHYEGKVQEEFRHCHSNAELCIACRLFGMLKEGARGVFLGKVNIGDACAYSDKVYLYDKPIYTLPLMEPKPHHASFYLDESGRYIAGRKYYFHHSRDKELLSENKIILMGADQPIAISAPLTMARSFILLSTLPGWRPTNFRP</sequence>
<dbReference type="AlphaFoldDB" id="A0A4P6JTL9"/>
<keyword evidence="1" id="KW-0051">Antiviral defense</keyword>
<proteinExistence type="predicted"/>